<dbReference type="EMBL" id="WBMT01000031">
    <property type="protein sequence ID" value="KAB2340126.1"/>
    <property type="molecule type" value="Genomic_DNA"/>
</dbReference>
<feature type="domain" description="ABC transporter" evidence="7">
    <location>
        <begin position="7"/>
        <end position="230"/>
    </location>
</feature>
<dbReference type="GO" id="GO:0005886">
    <property type="term" value="C:plasma membrane"/>
    <property type="evidence" value="ECO:0007669"/>
    <property type="project" value="UniProtKB-SubCell"/>
</dbReference>
<dbReference type="Gene3D" id="3.40.50.300">
    <property type="entry name" value="P-loop containing nucleotide triphosphate hydrolases"/>
    <property type="match status" value="1"/>
</dbReference>
<dbReference type="CDD" id="cd03230">
    <property type="entry name" value="ABC_DR_subfamily_A"/>
    <property type="match status" value="1"/>
</dbReference>
<comment type="similarity">
    <text evidence="2">Belongs to the ABC transporter superfamily.</text>
</comment>
<keyword evidence="5 8" id="KW-0067">ATP-binding</keyword>
<proteinExistence type="inferred from homology"/>
<dbReference type="RefSeq" id="WP_151569928.1">
    <property type="nucleotide sequence ID" value="NZ_WBMT01000031.1"/>
</dbReference>
<dbReference type="SUPFAM" id="SSF52540">
    <property type="entry name" value="P-loop containing nucleoside triphosphate hydrolases"/>
    <property type="match status" value="1"/>
</dbReference>
<gene>
    <name evidence="8" type="ORF">F8566_45470</name>
</gene>
<dbReference type="OrthoDB" id="3452254at2"/>
<dbReference type="Pfam" id="PF00005">
    <property type="entry name" value="ABC_tran"/>
    <property type="match status" value="1"/>
</dbReference>
<reference evidence="8 9" key="1">
    <citation type="submission" date="2019-09" db="EMBL/GenBank/DDBJ databases">
        <title>Actinomadura physcomitrii sp. nov., a novel actinomycete isolated from moss [Physcomitrium sphaericum (Ludw) Fuernr].</title>
        <authorList>
            <person name="Zhuang X."/>
            <person name="Liu C."/>
        </authorList>
    </citation>
    <scope>NUCLEOTIDE SEQUENCE [LARGE SCALE GENOMIC DNA]</scope>
    <source>
        <strain evidence="8 9">HMC1</strain>
    </source>
</reference>
<name>A0A6H9YMV3_9ACTN</name>
<dbReference type="InterPro" id="IPR003593">
    <property type="entry name" value="AAA+_ATPase"/>
</dbReference>
<dbReference type="SMART" id="SM00382">
    <property type="entry name" value="AAA"/>
    <property type="match status" value="1"/>
</dbReference>
<dbReference type="GO" id="GO:0005524">
    <property type="term" value="F:ATP binding"/>
    <property type="evidence" value="ECO:0007669"/>
    <property type="project" value="UniProtKB-KW"/>
</dbReference>
<dbReference type="InterPro" id="IPR027417">
    <property type="entry name" value="P-loop_NTPase"/>
</dbReference>
<keyword evidence="3" id="KW-0813">Transport</keyword>
<dbReference type="GO" id="GO:0016887">
    <property type="term" value="F:ATP hydrolysis activity"/>
    <property type="evidence" value="ECO:0007669"/>
    <property type="project" value="InterPro"/>
</dbReference>
<dbReference type="Proteomes" id="UP000468735">
    <property type="component" value="Unassembled WGS sequence"/>
</dbReference>
<evidence type="ECO:0000313" key="9">
    <source>
        <dbReference type="Proteomes" id="UP000468735"/>
    </source>
</evidence>
<evidence type="ECO:0000256" key="4">
    <source>
        <dbReference type="ARBA" id="ARBA00022741"/>
    </source>
</evidence>
<organism evidence="8 9">
    <name type="scientific">Actinomadura rudentiformis</name>
    <dbReference type="NCBI Taxonomy" id="359158"/>
    <lineage>
        <taxon>Bacteria</taxon>
        <taxon>Bacillati</taxon>
        <taxon>Actinomycetota</taxon>
        <taxon>Actinomycetes</taxon>
        <taxon>Streptosporangiales</taxon>
        <taxon>Thermomonosporaceae</taxon>
        <taxon>Actinomadura</taxon>
    </lineage>
</organism>
<dbReference type="PROSITE" id="PS50893">
    <property type="entry name" value="ABC_TRANSPORTER_2"/>
    <property type="match status" value="1"/>
</dbReference>
<evidence type="ECO:0000256" key="3">
    <source>
        <dbReference type="ARBA" id="ARBA00022448"/>
    </source>
</evidence>
<evidence type="ECO:0000313" key="8">
    <source>
        <dbReference type="EMBL" id="KAB2340126.1"/>
    </source>
</evidence>
<keyword evidence="4" id="KW-0547">Nucleotide-binding</keyword>
<sequence length="298" mass="32556">MSDGAAVRACGLTKRFGGLTALDGLELSVERGEVFGYLGPNGAGKTTTIRLLLGFLFPSSGRSEVLDGPGSDPAIRARIGYLPADLKVPPGYTTNDLIGFYGRLRGGHDPEWVGDLLDRFDLDPGRRIGELSTGNRRKVGVVAAVAHRPELLILDEPTSGLDPLLQHQFQLLVRELAADGATVFLSSHVLPEVELLARRVAILRQGRLMTISTIDDLRRQARQRLDLHLSRAPDAPEEFRRLPGVVEATVAGRTLRLVVDGSVAEVVRAAARLGVERIVTHEADLDEVFLRYYQEERS</sequence>
<comment type="caution">
    <text evidence="8">The sequence shown here is derived from an EMBL/GenBank/DDBJ whole genome shotgun (WGS) entry which is preliminary data.</text>
</comment>
<protein>
    <submittedName>
        <fullName evidence="8">ABC transporter ATP-binding protein</fullName>
    </submittedName>
</protein>
<evidence type="ECO:0000256" key="5">
    <source>
        <dbReference type="ARBA" id="ARBA00022840"/>
    </source>
</evidence>
<dbReference type="InterPro" id="IPR050763">
    <property type="entry name" value="ABC_transporter_ATP-binding"/>
</dbReference>
<accession>A0A6H9YMV3</accession>
<dbReference type="InterPro" id="IPR003439">
    <property type="entry name" value="ABC_transporter-like_ATP-bd"/>
</dbReference>
<evidence type="ECO:0000259" key="7">
    <source>
        <dbReference type="PROSITE" id="PS50893"/>
    </source>
</evidence>
<dbReference type="PANTHER" id="PTHR42711">
    <property type="entry name" value="ABC TRANSPORTER ATP-BINDING PROTEIN"/>
    <property type="match status" value="1"/>
</dbReference>
<comment type="subcellular location">
    <subcellularLocation>
        <location evidence="1">Cell membrane</location>
        <topology evidence="1">Peripheral membrane protein</topology>
    </subcellularLocation>
</comment>
<evidence type="ECO:0000256" key="2">
    <source>
        <dbReference type="ARBA" id="ARBA00005417"/>
    </source>
</evidence>
<dbReference type="PANTHER" id="PTHR42711:SF5">
    <property type="entry name" value="ABC TRANSPORTER ATP-BINDING PROTEIN NATA"/>
    <property type="match status" value="1"/>
</dbReference>
<dbReference type="AlphaFoldDB" id="A0A6H9YMV3"/>
<dbReference type="GO" id="GO:0046677">
    <property type="term" value="P:response to antibiotic"/>
    <property type="evidence" value="ECO:0007669"/>
    <property type="project" value="UniProtKB-KW"/>
</dbReference>
<evidence type="ECO:0000256" key="6">
    <source>
        <dbReference type="ARBA" id="ARBA00023251"/>
    </source>
</evidence>
<evidence type="ECO:0000256" key="1">
    <source>
        <dbReference type="ARBA" id="ARBA00004202"/>
    </source>
</evidence>
<keyword evidence="6" id="KW-0046">Antibiotic resistance</keyword>
<keyword evidence="9" id="KW-1185">Reference proteome</keyword>